<gene>
    <name evidence="2" type="ORF">IEE83_08305</name>
</gene>
<dbReference type="PROSITE" id="PS51257">
    <property type="entry name" value="PROKAR_LIPOPROTEIN"/>
    <property type="match status" value="1"/>
</dbReference>
<name>A0ABR9W8W9_9BACT</name>
<accession>A0ABR9W8W9</accession>
<organism evidence="2 3">
    <name type="scientific">Dyadobacter subterraneus</name>
    <dbReference type="NCBI Taxonomy" id="2773304"/>
    <lineage>
        <taxon>Bacteria</taxon>
        <taxon>Pseudomonadati</taxon>
        <taxon>Bacteroidota</taxon>
        <taxon>Cytophagia</taxon>
        <taxon>Cytophagales</taxon>
        <taxon>Spirosomataceae</taxon>
        <taxon>Dyadobacter</taxon>
    </lineage>
</organism>
<feature type="signal peptide" evidence="1">
    <location>
        <begin position="1"/>
        <end position="20"/>
    </location>
</feature>
<protein>
    <recommendedName>
        <fullName evidence="4">Lipocalin-like domain-containing protein</fullName>
    </recommendedName>
</protein>
<feature type="chain" id="PRO_5046542111" description="Lipocalin-like domain-containing protein" evidence="1">
    <location>
        <begin position="21"/>
        <end position="143"/>
    </location>
</feature>
<evidence type="ECO:0000313" key="3">
    <source>
        <dbReference type="Proteomes" id="UP000634134"/>
    </source>
</evidence>
<keyword evidence="1" id="KW-0732">Signal</keyword>
<dbReference type="Proteomes" id="UP000634134">
    <property type="component" value="Unassembled WGS sequence"/>
</dbReference>
<dbReference type="EMBL" id="JACYGY010000001">
    <property type="protein sequence ID" value="MBE9461882.1"/>
    <property type="molecule type" value="Genomic_DNA"/>
</dbReference>
<dbReference type="RefSeq" id="WP_194120130.1">
    <property type="nucleotide sequence ID" value="NZ_JACYGY010000001.1"/>
</dbReference>
<evidence type="ECO:0008006" key="4">
    <source>
        <dbReference type="Google" id="ProtNLM"/>
    </source>
</evidence>
<sequence>MRRILLLFVGILAISCSSNEPDATDNFLGTWQTDVQRSNDRVYFATYEISRSTEKSLHINVNEHFESLDGKFEDYVDSYTFDQITLTSSDSFSFNSFREVGNGQIVRYRGIGTLKSTTLTLDMLLKYDDQDFGIDMIIPLTKK</sequence>
<reference evidence="3" key="1">
    <citation type="submission" date="2023-07" db="EMBL/GenBank/DDBJ databases">
        <title>Dyadobacter sp. nov 'subterranea' isolated from contaminted grondwater.</title>
        <authorList>
            <person name="Szabo I."/>
            <person name="Al-Omari J."/>
            <person name="Szerdahelyi S.G."/>
            <person name="Rado J."/>
        </authorList>
    </citation>
    <scope>NUCLEOTIDE SEQUENCE [LARGE SCALE GENOMIC DNA]</scope>
    <source>
        <strain evidence="3">UP-52</strain>
    </source>
</reference>
<comment type="caution">
    <text evidence="2">The sequence shown here is derived from an EMBL/GenBank/DDBJ whole genome shotgun (WGS) entry which is preliminary data.</text>
</comment>
<keyword evidence="3" id="KW-1185">Reference proteome</keyword>
<proteinExistence type="predicted"/>
<evidence type="ECO:0000313" key="2">
    <source>
        <dbReference type="EMBL" id="MBE9461882.1"/>
    </source>
</evidence>
<evidence type="ECO:0000256" key="1">
    <source>
        <dbReference type="SAM" id="SignalP"/>
    </source>
</evidence>